<protein>
    <submittedName>
        <fullName evidence="2">DUF4251 domain-containing protein</fullName>
    </submittedName>
</protein>
<proteinExistence type="predicted"/>
<name>A0ABS9SG21_9BACT</name>
<evidence type="ECO:0000313" key="3">
    <source>
        <dbReference type="Proteomes" id="UP001202248"/>
    </source>
</evidence>
<dbReference type="Gene3D" id="2.40.128.410">
    <property type="match status" value="1"/>
</dbReference>
<accession>A0ABS9SG21</accession>
<sequence>MQNTYSIKNTILLFFLFIIGVGCASQQSSTQSTSTTDYEKLVDEKRYTFIAQTVIPTEDSRYNPRLMFPNGNNLYNLTSGYDLKITPDSVTAFLPFFGRSFTAPLDPSKGGIKFTSTDFEYKKSVRKKITRSPLHRKM</sequence>
<dbReference type="Proteomes" id="UP001202248">
    <property type="component" value="Unassembled WGS sequence"/>
</dbReference>
<feature type="chain" id="PRO_5047174605" evidence="1">
    <location>
        <begin position="25"/>
        <end position="138"/>
    </location>
</feature>
<evidence type="ECO:0000313" key="2">
    <source>
        <dbReference type="EMBL" id="MCH5597305.1"/>
    </source>
</evidence>
<gene>
    <name evidence="2" type="ORF">MKP09_04995</name>
</gene>
<evidence type="ECO:0000256" key="1">
    <source>
        <dbReference type="SAM" id="SignalP"/>
    </source>
</evidence>
<keyword evidence="1" id="KW-0732">Signal</keyword>
<feature type="signal peptide" evidence="1">
    <location>
        <begin position="1"/>
        <end position="24"/>
    </location>
</feature>
<dbReference type="EMBL" id="JAKWBL010000001">
    <property type="protein sequence ID" value="MCH5597305.1"/>
    <property type="molecule type" value="Genomic_DNA"/>
</dbReference>
<dbReference type="InterPro" id="IPR025347">
    <property type="entry name" value="DUF4251"/>
</dbReference>
<organism evidence="2 3">
    <name type="scientific">Niabella ginsengisoli</name>
    <dbReference type="NCBI Taxonomy" id="522298"/>
    <lineage>
        <taxon>Bacteria</taxon>
        <taxon>Pseudomonadati</taxon>
        <taxon>Bacteroidota</taxon>
        <taxon>Chitinophagia</taxon>
        <taxon>Chitinophagales</taxon>
        <taxon>Chitinophagaceae</taxon>
        <taxon>Niabella</taxon>
    </lineage>
</organism>
<dbReference type="Pfam" id="PF14059">
    <property type="entry name" value="DUF4251"/>
    <property type="match status" value="1"/>
</dbReference>
<comment type="caution">
    <text evidence="2">The sequence shown here is derived from an EMBL/GenBank/DDBJ whole genome shotgun (WGS) entry which is preliminary data.</text>
</comment>
<keyword evidence="3" id="KW-1185">Reference proteome</keyword>
<reference evidence="2 3" key="1">
    <citation type="submission" date="2022-02" db="EMBL/GenBank/DDBJ databases">
        <authorList>
            <person name="Min J."/>
        </authorList>
    </citation>
    <scope>NUCLEOTIDE SEQUENCE [LARGE SCALE GENOMIC DNA]</scope>
    <source>
        <strain evidence="2 3">GR10-1</strain>
    </source>
</reference>